<dbReference type="Pfam" id="PF12724">
    <property type="entry name" value="Flavodoxin_5"/>
    <property type="match status" value="1"/>
</dbReference>
<reference evidence="2" key="1">
    <citation type="submission" date="2021-05" db="EMBL/GenBank/DDBJ databases">
        <authorList>
            <person name="Arsene-Ploetze F."/>
        </authorList>
    </citation>
    <scope>NUCLEOTIDE SEQUENCE</scope>
    <source>
        <strain evidence="2">DSM 42138</strain>
    </source>
</reference>
<dbReference type="AlphaFoldDB" id="A0A9W4EAD2"/>
<evidence type="ECO:0000313" key="2">
    <source>
        <dbReference type="EMBL" id="CAG6397213.1"/>
    </source>
</evidence>
<dbReference type="SUPFAM" id="SSF52218">
    <property type="entry name" value="Flavoproteins"/>
    <property type="match status" value="1"/>
</dbReference>
<name>A0A9W4EAD2_9ACTN</name>
<evidence type="ECO:0000259" key="1">
    <source>
        <dbReference type="PROSITE" id="PS50902"/>
    </source>
</evidence>
<dbReference type="GO" id="GO:0070819">
    <property type="term" value="F:menaquinone-dependent protoporphyrinogen oxidase activity"/>
    <property type="evidence" value="ECO:0007669"/>
    <property type="project" value="TreeGrafter"/>
</dbReference>
<comment type="caution">
    <text evidence="2">The sequence shown here is derived from an EMBL/GenBank/DDBJ whole genome shotgun (WGS) entry which is preliminary data.</text>
</comment>
<dbReference type="InterPro" id="IPR029039">
    <property type="entry name" value="Flavoprotein-like_sf"/>
</dbReference>
<dbReference type="InterPro" id="IPR008254">
    <property type="entry name" value="Flavodoxin/NO_synth"/>
</dbReference>
<sequence length="171" mass="18322">MSTPHVLVAYASKNGSTEQIAGWIADVLSARGTVADVRPAGQVDGLAGYDAVVLGSGVYAGRWLRDATRFARRNRKRLRELPVWLFSSGPLDAEVADRAPALVRGAVRVADMVDAADQVTFGGRLDDSARGFVARQILKQGKGGDFRDRDRIRAWASGIADQIAAAWGRSA</sequence>
<proteinExistence type="predicted"/>
<dbReference type="GO" id="GO:0010181">
    <property type="term" value="F:FMN binding"/>
    <property type="evidence" value="ECO:0007669"/>
    <property type="project" value="InterPro"/>
</dbReference>
<protein>
    <submittedName>
        <fullName evidence="2">Menaquinone-dependent protoporphyrinogen oxidase</fullName>
    </submittedName>
</protein>
<keyword evidence="3" id="KW-1185">Reference proteome</keyword>
<dbReference type="Proteomes" id="UP001152519">
    <property type="component" value="Unassembled WGS sequence"/>
</dbReference>
<dbReference type="EMBL" id="CAJSLV010000081">
    <property type="protein sequence ID" value="CAG6397213.1"/>
    <property type="molecule type" value="Genomic_DNA"/>
</dbReference>
<accession>A0A9W4EAD2</accession>
<dbReference type="Gene3D" id="3.40.50.360">
    <property type="match status" value="1"/>
</dbReference>
<organism evidence="2 3">
    <name type="scientific">Actinacidiphila cocklensis</name>
    <dbReference type="NCBI Taxonomy" id="887465"/>
    <lineage>
        <taxon>Bacteria</taxon>
        <taxon>Bacillati</taxon>
        <taxon>Actinomycetota</taxon>
        <taxon>Actinomycetes</taxon>
        <taxon>Kitasatosporales</taxon>
        <taxon>Streptomycetaceae</taxon>
        <taxon>Actinacidiphila</taxon>
    </lineage>
</organism>
<dbReference type="InterPro" id="IPR026816">
    <property type="entry name" value="Flavodoxin_dom"/>
</dbReference>
<dbReference type="PANTHER" id="PTHR38030:SF2">
    <property type="entry name" value="PROTOPORPHYRINOGEN IX DEHYDROGENASE [QUINONE]"/>
    <property type="match status" value="1"/>
</dbReference>
<dbReference type="PROSITE" id="PS50902">
    <property type="entry name" value="FLAVODOXIN_LIKE"/>
    <property type="match status" value="1"/>
</dbReference>
<dbReference type="PANTHER" id="PTHR38030">
    <property type="entry name" value="PROTOPORPHYRINOGEN IX DEHYDROGENASE [MENAQUINONE]"/>
    <property type="match status" value="1"/>
</dbReference>
<dbReference type="GO" id="GO:0006783">
    <property type="term" value="P:heme biosynthetic process"/>
    <property type="evidence" value="ECO:0007669"/>
    <property type="project" value="TreeGrafter"/>
</dbReference>
<evidence type="ECO:0000313" key="3">
    <source>
        <dbReference type="Proteomes" id="UP001152519"/>
    </source>
</evidence>
<feature type="domain" description="Flavodoxin-like" evidence="1">
    <location>
        <begin position="6"/>
        <end position="160"/>
    </location>
</feature>
<dbReference type="RefSeq" id="WP_251496793.1">
    <property type="nucleotide sequence ID" value="NZ_CAJSLV010000081.1"/>
</dbReference>
<gene>
    <name evidence="2" type="ORF">SCOCK_50262</name>
</gene>
<dbReference type="InterPro" id="IPR052200">
    <property type="entry name" value="Protoporphyrinogen_IX_DH"/>
</dbReference>